<feature type="compositionally biased region" description="Basic residues" evidence="1">
    <location>
        <begin position="264"/>
        <end position="288"/>
    </location>
</feature>
<protein>
    <submittedName>
        <fullName evidence="2">Uncharacterized protein</fullName>
    </submittedName>
</protein>
<feature type="compositionally biased region" description="Polar residues" evidence="1">
    <location>
        <begin position="103"/>
        <end position="119"/>
    </location>
</feature>
<organism evidence="2 3">
    <name type="scientific">Tilletia horrida</name>
    <dbReference type="NCBI Taxonomy" id="155126"/>
    <lineage>
        <taxon>Eukaryota</taxon>
        <taxon>Fungi</taxon>
        <taxon>Dikarya</taxon>
        <taxon>Basidiomycota</taxon>
        <taxon>Ustilaginomycotina</taxon>
        <taxon>Exobasidiomycetes</taxon>
        <taxon>Tilletiales</taxon>
        <taxon>Tilletiaceae</taxon>
        <taxon>Tilletia</taxon>
    </lineage>
</organism>
<reference evidence="2" key="1">
    <citation type="journal article" date="2023" name="PhytoFront">
        <title>Draft Genome Resources of Seven Strains of Tilletia horrida, Causal Agent of Kernel Smut of Rice.</title>
        <authorList>
            <person name="Khanal S."/>
            <person name="Antony Babu S."/>
            <person name="Zhou X.G."/>
        </authorList>
    </citation>
    <scope>NUCLEOTIDE SEQUENCE</scope>
    <source>
        <strain evidence="2">TX6</strain>
    </source>
</reference>
<feature type="region of interest" description="Disordered" evidence="1">
    <location>
        <begin position="101"/>
        <end position="120"/>
    </location>
</feature>
<accession>A0AAN6JVH7</accession>
<proteinExistence type="predicted"/>
<evidence type="ECO:0000313" key="3">
    <source>
        <dbReference type="Proteomes" id="UP001176517"/>
    </source>
</evidence>
<name>A0AAN6JVH7_9BASI</name>
<dbReference type="Proteomes" id="UP001176517">
    <property type="component" value="Unassembled WGS sequence"/>
</dbReference>
<feature type="region of interest" description="Disordered" evidence="1">
    <location>
        <begin position="162"/>
        <end position="367"/>
    </location>
</feature>
<evidence type="ECO:0000256" key="1">
    <source>
        <dbReference type="SAM" id="MobiDB-lite"/>
    </source>
</evidence>
<feature type="compositionally biased region" description="Polar residues" evidence="1">
    <location>
        <begin position="317"/>
        <end position="337"/>
    </location>
</feature>
<dbReference type="AlphaFoldDB" id="A0AAN6JVH7"/>
<feature type="compositionally biased region" description="Basic and acidic residues" evidence="1">
    <location>
        <begin position="299"/>
        <end position="316"/>
    </location>
</feature>
<evidence type="ECO:0000313" key="2">
    <source>
        <dbReference type="EMBL" id="KAK0554958.1"/>
    </source>
</evidence>
<dbReference type="EMBL" id="JAPDMZ010000032">
    <property type="protein sequence ID" value="KAK0554958.1"/>
    <property type="molecule type" value="Genomic_DNA"/>
</dbReference>
<keyword evidence="3" id="KW-1185">Reference proteome</keyword>
<gene>
    <name evidence="2" type="ORF">OC846_001909</name>
</gene>
<sequence length="367" mass="40328">MKETFVSWHRGTISGGASLLAKMQYTQHVSQPFARSFSTILSKSLDRSRTRIFLNENGPTDTTLFTGPWVQTSERQFSQSPPNVAKFRLTVKEFTDWLWKGNASGQSGPKTPSTDQIPDTNILRHPMRLKIDTTAQSDSVNTYHLKPAVLDAMNKRRCRWLRRPGPHDSRVIYIPPTPKRLPTQTAKSTQGGSRKDRVTDLSLTPKRPTAKTENSTKSTVGGNSGGGSRQSGVAEQPDLKSADRTAQPFRTNSGREKNGASKRALAKPRQASKRTRGRRTHSASKGRPSRPAQVSKATRGRERASAFKDPPSKPDQKASTTNRESAASGEGPNSSLSDVCKKSPPPSRPTKSKLVKGAPTEMDSYHL</sequence>
<comment type="caution">
    <text evidence="2">The sequence shown here is derived from an EMBL/GenBank/DDBJ whole genome shotgun (WGS) entry which is preliminary data.</text>
</comment>
<feature type="compositionally biased region" description="Polar residues" evidence="1">
    <location>
        <begin position="182"/>
        <end position="192"/>
    </location>
</feature>